<dbReference type="EMBL" id="FOJN01000001">
    <property type="protein sequence ID" value="SFA38861.1"/>
    <property type="molecule type" value="Genomic_DNA"/>
</dbReference>
<dbReference type="GO" id="GO:0016787">
    <property type="term" value="F:hydrolase activity"/>
    <property type="evidence" value="ECO:0007669"/>
    <property type="project" value="UniProtKB-KW"/>
</dbReference>
<sequence>MVSVTLVAMSADRATIAGVVLPLGVRRSHRPRRVDAARSLLVLAAVSMLGIAGCGQPGGTGTETAPSDEAPAAAATPGPEVLPGPDDPRPRTPAEYAAQRVSWGSCDGFATDGTALDTALECGRVLVPLDHDDPAGPLASIALSRSPATGPVIGSMLVNPGGPGASGLSTATVARGTPVADRLDVVGFDPRGIGASVPAVRCDTAAEFDAERADDDVDTSPAGIAETESENEAYAQRCADRNDPVLLAHMSSEDVARDMDVIRAALGDRALTYLGFSYGTRLGYTYAELFPDRVRAMVLDGALDPAADVSEETVAQAAGFQTVFDAFATDCAARADCPLGTTPADAVARFRALVDPLIGAPVPAGNGRALSYDDAITGVQQALYTEQLWEPLRRGLTELASGRGTKLLALADLYNQRLPDGSYTNSNDAFTAVRCVDDPRIQDRAETGAVDREFRAAAPFLDDGRGTGEAPLDSCAFWPVPTRADPGRLTVTGLPPTVVVSTTADPATPYEAGVALADQLGAALVTFEGDRHTASFDGVACVDDAVTDYLVDLTVPPAGLRCP</sequence>
<evidence type="ECO:0000256" key="3">
    <source>
        <dbReference type="ARBA" id="ARBA00022801"/>
    </source>
</evidence>
<dbReference type="SUPFAM" id="SSF53474">
    <property type="entry name" value="alpha/beta-Hydrolases"/>
    <property type="match status" value="1"/>
</dbReference>
<feature type="domain" description="AB hydrolase-1" evidence="5">
    <location>
        <begin position="156"/>
        <end position="538"/>
    </location>
</feature>
<feature type="region of interest" description="Disordered" evidence="4">
    <location>
        <begin position="57"/>
        <end position="93"/>
    </location>
</feature>
<feature type="region of interest" description="Disordered" evidence="4">
    <location>
        <begin position="210"/>
        <end position="232"/>
    </location>
</feature>
<dbReference type="Proteomes" id="UP000182054">
    <property type="component" value="Unassembled WGS sequence"/>
</dbReference>
<evidence type="ECO:0000259" key="5">
    <source>
        <dbReference type="Pfam" id="PF00561"/>
    </source>
</evidence>
<dbReference type="PANTHER" id="PTHR43248">
    <property type="entry name" value="2-SUCCINYL-6-HYDROXY-2,4-CYCLOHEXADIENE-1-CARBOXYLATE SYNTHASE"/>
    <property type="match status" value="1"/>
</dbReference>
<organism evidence="6 7">
    <name type="scientific">Rhodococcoides kroppenstedtii</name>
    <dbReference type="NCBI Taxonomy" id="293050"/>
    <lineage>
        <taxon>Bacteria</taxon>
        <taxon>Bacillati</taxon>
        <taxon>Actinomycetota</taxon>
        <taxon>Actinomycetes</taxon>
        <taxon>Mycobacteriales</taxon>
        <taxon>Nocardiaceae</taxon>
        <taxon>Rhodococcoides</taxon>
    </lineage>
</organism>
<evidence type="ECO:0000313" key="7">
    <source>
        <dbReference type="Proteomes" id="UP000182054"/>
    </source>
</evidence>
<evidence type="ECO:0000256" key="1">
    <source>
        <dbReference type="ARBA" id="ARBA00010088"/>
    </source>
</evidence>
<accession>A0A1I0SH67</accession>
<dbReference type="Pfam" id="PF00561">
    <property type="entry name" value="Abhydrolase_1"/>
    <property type="match status" value="1"/>
</dbReference>
<dbReference type="InterPro" id="IPR051601">
    <property type="entry name" value="Serine_prot/Carboxylest_S33"/>
</dbReference>
<dbReference type="InterPro" id="IPR029058">
    <property type="entry name" value="AB_hydrolase_fold"/>
</dbReference>
<evidence type="ECO:0000256" key="2">
    <source>
        <dbReference type="ARBA" id="ARBA00022729"/>
    </source>
</evidence>
<name>A0A1I0SH67_9NOCA</name>
<keyword evidence="3" id="KW-0378">Hydrolase</keyword>
<evidence type="ECO:0000313" key="6">
    <source>
        <dbReference type="EMBL" id="SFA38861.1"/>
    </source>
</evidence>
<reference evidence="6 7" key="1">
    <citation type="submission" date="2016-10" db="EMBL/GenBank/DDBJ databases">
        <authorList>
            <person name="de Groot N.N."/>
        </authorList>
    </citation>
    <scope>NUCLEOTIDE SEQUENCE [LARGE SCALE GENOMIC DNA]</scope>
    <source>
        <strain evidence="6 7">DSM 44908</strain>
    </source>
</reference>
<dbReference type="AlphaFoldDB" id="A0A1I0SH67"/>
<comment type="similarity">
    <text evidence="1">Belongs to the peptidase S33 family.</text>
</comment>
<protein>
    <submittedName>
        <fullName evidence="6">Tripeptidyl-peptidase B. Serine peptidase. MEROPS family S33</fullName>
    </submittedName>
</protein>
<proteinExistence type="inferred from homology"/>
<gene>
    <name evidence="6" type="ORF">SAMN05444374_101202</name>
</gene>
<keyword evidence="2" id="KW-0732">Signal</keyword>
<feature type="compositionally biased region" description="Low complexity" evidence="4">
    <location>
        <begin position="62"/>
        <end position="79"/>
    </location>
</feature>
<evidence type="ECO:0000256" key="4">
    <source>
        <dbReference type="SAM" id="MobiDB-lite"/>
    </source>
</evidence>
<dbReference type="InterPro" id="IPR000073">
    <property type="entry name" value="AB_hydrolase_1"/>
</dbReference>
<dbReference type="Gene3D" id="3.40.50.1820">
    <property type="entry name" value="alpha/beta hydrolase"/>
    <property type="match status" value="1"/>
</dbReference>
<dbReference type="PANTHER" id="PTHR43248:SF29">
    <property type="entry name" value="TRIPEPTIDYL AMINOPEPTIDASE"/>
    <property type="match status" value="1"/>
</dbReference>